<name>A0AAV5TML0_9BILA</name>
<sequence length="1416" mass="157948">MFSALHETDDSTGINLCAYGNFIPGSGSQLLTVGRKYLRFFRSNPYALVVQDNDGSEEFTQKTKLECMFSIRLLSAVQDLAVAKISMFPFADVLLLAFDDAKLSVVGISPTERTLQTLSLHSFEDDVLREGYTRNCVPPIVRTDSSSRCAAMLVYGRHMAILPFQEGSNHITSYTVKLTTIDPRLENVLDMTFLEGYFEPTLLFLYEPLQTTAGRASIRSDTCCIMGVSINARERQQAVVWQMSGLPMDCYRMHSIPSPLGGALVVGANQVIYLNQSVPPCGVSFNSCTNAFTKFPLKDRKELSMVLDGSESTVLTPSKISLCTREGKMILVHLETDSSSNAVKGIDVTVVQDVTIVSTMIRCAEGHLFIGSRLGDSQFMHYDIKTEEVALDEGPTPAKKSYLEDMDDEDRALYGEEEEEHTEVKVTQTMEKWEWSELDRLPSIGPAMSITSGKPKNLSREFEMREDPVYDIVTASGRDNEGTLCVMQRSIRPYLISSSVIEGAHQLWAVGVREDGSHRYLIIARERSTIVLELEDEMIEIEQPIFIVDEQTIAAGELADGAIAVQVTTQRICLVGGDSEQLQKPLEVDSNFPVMAASIIDPYVAILTENGKVMIYQLVTQPEVHLMALDLATTQLGLGNVTAMSVYKDLSGLMMRESIGGGRRKRREERMRKEQPKGVEKEEKDEEEDLEDMLLYGEKKKTNSREDDHSSSIFSRKRRRIMVTASVIGGEESDAIDPNTMLPTHWIVVAKRDGKMAIYELPNMSLVYQVHRLGLMQSVLSDTTAIDDEKEKKEMNAASKTVNDDMDTTVKIEEKVVELTLTGMGINQCRPVLFAVLDDTLIAYEVFPADNENDGHLAIRFRRLPLTLPIRSAPYIGLDGKRAPVDCANDEILIRGSFVTPFERVGSVMNGAFIRGPYPAIVLLSSINGFIHHPISIDGPIRSFTPFNNENAPSGFLYLTEENEVMRVASLQSDFNYETSIPLKKVPIQKTVHFVRYCMQRGVYVVVSSRPVRSNRICTLTNEEKQLETLPRPDSFVCPSIDEYAVDLYSDEDWKAVPNTGLTLEEMEVVTGCEEVLLRSESTMSGLQNYVVIGTINNYGEEVLIRGRLILIELIEVIPEPGQPTSKHKMKVLYDKEQKGPLTSLCSSDGFLITGMGQKIFIWQYKDNDLQGIAFLDLHFYIHSVTAIRSLTLACDVFASLSLVRFQEKFKALSVASRDNRRDAPPPLTSSFIVDNDHLGFVLSDEEGNLTIFNYLPREGVSGDELTLRGAVNIGSPVNAMMRVKGHTFSLPVSPLIDKEESAGQHTTLWASLDGSIGYVRALGEKQFRRLHCLQQSMATVVPQTCGLNPKGARSLRPSRPSVVGESIRNVVDVDIVGQFMHLSVNDKQELARKLGGNRYQMMDDLIMLQRLSTPF</sequence>
<feature type="compositionally biased region" description="Basic and acidic residues" evidence="3">
    <location>
        <begin position="668"/>
        <end position="682"/>
    </location>
</feature>
<dbReference type="Pfam" id="PF03178">
    <property type="entry name" value="CPSF_A"/>
    <property type="match status" value="1"/>
</dbReference>
<dbReference type="InterPro" id="IPR050358">
    <property type="entry name" value="RSE1/DDB1/CFT1"/>
</dbReference>
<comment type="caution">
    <text evidence="7">The sequence shown here is derived from an EMBL/GenBank/DDBJ whole genome shotgun (WGS) entry which is preliminary data.</text>
</comment>
<dbReference type="GO" id="GO:0005634">
    <property type="term" value="C:nucleus"/>
    <property type="evidence" value="ECO:0007669"/>
    <property type="project" value="UniProtKB-SubCell"/>
</dbReference>
<comment type="subcellular location">
    <subcellularLocation>
        <location evidence="1">Nucleus</location>
    </subcellularLocation>
</comment>
<protein>
    <submittedName>
        <fullName evidence="7">Uncharacterized protein</fullName>
    </submittedName>
</protein>
<dbReference type="PANTHER" id="PTHR10644">
    <property type="entry name" value="DNA REPAIR/RNA PROCESSING CPSF FAMILY"/>
    <property type="match status" value="1"/>
</dbReference>
<evidence type="ECO:0000313" key="7">
    <source>
        <dbReference type="EMBL" id="GMS95624.1"/>
    </source>
</evidence>
<reference evidence="7" key="1">
    <citation type="submission" date="2023-10" db="EMBL/GenBank/DDBJ databases">
        <title>Genome assembly of Pristionchus species.</title>
        <authorList>
            <person name="Yoshida K."/>
            <person name="Sommer R.J."/>
        </authorList>
    </citation>
    <scope>NUCLEOTIDE SEQUENCE</scope>
    <source>
        <strain evidence="7">RS0144</strain>
    </source>
</reference>
<dbReference type="Pfam" id="PF10433">
    <property type="entry name" value="Beta-prop_RSE1_1st"/>
    <property type="match status" value="1"/>
</dbReference>
<dbReference type="GO" id="GO:0003676">
    <property type="term" value="F:nucleic acid binding"/>
    <property type="evidence" value="ECO:0007669"/>
    <property type="project" value="InterPro"/>
</dbReference>
<dbReference type="Proteomes" id="UP001432027">
    <property type="component" value="Unassembled WGS sequence"/>
</dbReference>
<dbReference type="InterPro" id="IPR004871">
    <property type="entry name" value="RSE1/DDB1/CPSF1_C"/>
</dbReference>
<feature type="region of interest" description="Disordered" evidence="3">
    <location>
        <begin position="660"/>
        <end position="690"/>
    </location>
</feature>
<organism evidence="7 8">
    <name type="scientific">Pristionchus entomophagus</name>
    <dbReference type="NCBI Taxonomy" id="358040"/>
    <lineage>
        <taxon>Eukaryota</taxon>
        <taxon>Metazoa</taxon>
        <taxon>Ecdysozoa</taxon>
        <taxon>Nematoda</taxon>
        <taxon>Chromadorea</taxon>
        <taxon>Rhabditida</taxon>
        <taxon>Rhabditina</taxon>
        <taxon>Diplogasteromorpha</taxon>
        <taxon>Diplogasteroidea</taxon>
        <taxon>Neodiplogasteridae</taxon>
        <taxon>Pristionchus</taxon>
    </lineage>
</organism>
<evidence type="ECO:0000256" key="3">
    <source>
        <dbReference type="SAM" id="MobiDB-lite"/>
    </source>
</evidence>
<evidence type="ECO:0000256" key="2">
    <source>
        <dbReference type="ARBA" id="ARBA00023242"/>
    </source>
</evidence>
<dbReference type="Pfam" id="PF23726">
    <property type="entry name" value="Beta-prop_RSE1_2nd"/>
    <property type="match status" value="1"/>
</dbReference>
<feature type="domain" description="RSE1/DDB1/CPSF1 second beta-propeller" evidence="6">
    <location>
        <begin position="496"/>
        <end position="965"/>
    </location>
</feature>
<evidence type="ECO:0000259" key="4">
    <source>
        <dbReference type="Pfam" id="PF03178"/>
    </source>
</evidence>
<evidence type="ECO:0000256" key="1">
    <source>
        <dbReference type="ARBA" id="ARBA00004123"/>
    </source>
</evidence>
<keyword evidence="2" id="KW-0539">Nucleus</keyword>
<evidence type="ECO:0000259" key="5">
    <source>
        <dbReference type="Pfam" id="PF10433"/>
    </source>
</evidence>
<evidence type="ECO:0000259" key="6">
    <source>
        <dbReference type="Pfam" id="PF23726"/>
    </source>
</evidence>
<dbReference type="InterPro" id="IPR018846">
    <property type="entry name" value="Beta-prop_RSE1/DDB1/CPSF1_1st"/>
</dbReference>
<dbReference type="Gene3D" id="2.130.10.10">
    <property type="entry name" value="YVTN repeat-like/Quinoprotein amine dehydrogenase"/>
    <property type="match status" value="2"/>
</dbReference>
<dbReference type="InterPro" id="IPR015943">
    <property type="entry name" value="WD40/YVTN_repeat-like_dom_sf"/>
</dbReference>
<accession>A0AAV5TML0</accession>
<dbReference type="InterPro" id="IPR058543">
    <property type="entry name" value="Beta-prop_RSE1/DDB1/CPSF1_2nd"/>
</dbReference>
<evidence type="ECO:0000313" key="8">
    <source>
        <dbReference type="Proteomes" id="UP001432027"/>
    </source>
</evidence>
<keyword evidence="8" id="KW-1185">Reference proteome</keyword>
<gene>
    <name evidence="7" type="ORF">PENTCL1PPCAC_17799</name>
</gene>
<proteinExistence type="predicted"/>
<feature type="domain" description="RSE1/DDB1/CPSF1 first beta-propeller" evidence="5">
    <location>
        <begin position="60"/>
        <end position="399"/>
    </location>
</feature>
<feature type="domain" description="RSE1/DDB1/CPSF1 C-terminal" evidence="4">
    <location>
        <begin position="1044"/>
        <end position="1381"/>
    </location>
</feature>
<dbReference type="EMBL" id="BTSX01000004">
    <property type="protein sequence ID" value="GMS95624.1"/>
    <property type="molecule type" value="Genomic_DNA"/>
</dbReference>